<dbReference type="RefSeq" id="XP_031424891.1">
    <property type="nucleotide sequence ID" value="XM_031569031.2"/>
</dbReference>
<evidence type="ECO:0000259" key="2">
    <source>
        <dbReference type="PROSITE" id="PS50835"/>
    </source>
</evidence>
<dbReference type="Proteomes" id="UP000515152">
    <property type="component" value="Chromosome 6"/>
</dbReference>
<name>A0A6P8FMP6_CLUHA</name>
<dbReference type="KEGG" id="char:116220787"/>
<protein>
    <submittedName>
        <fullName evidence="4">Uncharacterized protein LOC116220787</fullName>
    </submittedName>
</protein>
<keyword evidence="1" id="KW-0812">Transmembrane</keyword>
<accession>A0A6P8FMP6</accession>
<dbReference type="InterPro" id="IPR003599">
    <property type="entry name" value="Ig_sub"/>
</dbReference>
<dbReference type="GeneID" id="116220787"/>
<dbReference type="SUPFAM" id="SSF48726">
    <property type="entry name" value="Immunoglobulin"/>
    <property type="match status" value="1"/>
</dbReference>
<dbReference type="PROSITE" id="PS50835">
    <property type="entry name" value="IG_LIKE"/>
    <property type="match status" value="1"/>
</dbReference>
<dbReference type="InterPro" id="IPR007110">
    <property type="entry name" value="Ig-like_dom"/>
</dbReference>
<keyword evidence="1" id="KW-0472">Membrane</keyword>
<dbReference type="SMART" id="SM00409">
    <property type="entry name" value="IG"/>
    <property type="match status" value="1"/>
</dbReference>
<dbReference type="AlphaFoldDB" id="A0A6P8FMP6"/>
<dbReference type="InterPro" id="IPR036179">
    <property type="entry name" value="Ig-like_dom_sf"/>
</dbReference>
<evidence type="ECO:0000313" key="3">
    <source>
        <dbReference type="Proteomes" id="UP000515152"/>
    </source>
</evidence>
<dbReference type="InterPro" id="IPR013783">
    <property type="entry name" value="Ig-like_fold"/>
</dbReference>
<reference evidence="4" key="1">
    <citation type="submission" date="2025-08" db="UniProtKB">
        <authorList>
            <consortium name="RefSeq"/>
        </authorList>
    </citation>
    <scope>IDENTIFICATION</scope>
</reference>
<gene>
    <name evidence="4" type="primary">LOC116220787</name>
</gene>
<dbReference type="OrthoDB" id="8836910at2759"/>
<evidence type="ECO:0000256" key="1">
    <source>
        <dbReference type="SAM" id="Phobius"/>
    </source>
</evidence>
<keyword evidence="3" id="KW-1185">Reference proteome</keyword>
<feature type="transmembrane region" description="Helical" evidence="1">
    <location>
        <begin position="261"/>
        <end position="280"/>
    </location>
</feature>
<keyword evidence="1" id="KW-1133">Transmembrane helix</keyword>
<evidence type="ECO:0000313" key="4">
    <source>
        <dbReference type="RefSeq" id="XP_031424891.1"/>
    </source>
</evidence>
<sequence length="281" mass="31970">MVAKSVNGTLSQGCGFKDRLYLEGVSLTITHTQYDDHGQYECWYDGQHQKSWSLQIDIPKNLTATVGQPVWIPCYEKKLKKCSKDGRANEISFEWWKDKNPVPVFQMEKGAKVAKGRAEESPDVKQGNFSLYFPKVYFSDSGTYRCSEHDDSTILQLKVHKEEIKVSMNEDVSLHLYTVDPVEVYFQKDHSSKPVLLCGDNLCEQNWKYNSNTQTIELVAVMEGNLGTYTVKDKTKKYVFCEYILISLADSKSDYQLNTGIGIGFCLVTFACSICVYCLTV</sequence>
<organism evidence="3 4">
    <name type="scientific">Clupea harengus</name>
    <name type="common">Atlantic herring</name>
    <dbReference type="NCBI Taxonomy" id="7950"/>
    <lineage>
        <taxon>Eukaryota</taxon>
        <taxon>Metazoa</taxon>
        <taxon>Chordata</taxon>
        <taxon>Craniata</taxon>
        <taxon>Vertebrata</taxon>
        <taxon>Euteleostomi</taxon>
        <taxon>Actinopterygii</taxon>
        <taxon>Neopterygii</taxon>
        <taxon>Teleostei</taxon>
        <taxon>Clupei</taxon>
        <taxon>Clupeiformes</taxon>
        <taxon>Clupeoidei</taxon>
        <taxon>Clupeidae</taxon>
        <taxon>Clupea</taxon>
    </lineage>
</organism>
<proteinExistence type="predicted"/>
<dbReference type="Gene3D" id="2.60.40.10">
    <property type="entry name" value="Immunoglobulins"/>
    <property type="match status" value="1"/>
</dbReference>
<feature type="domain" description="Ig-like" evidence="2">
    <location>
        <begin position="82"/>
        <end position="167"/>
    </location>
</feature>